<evidence type="ECO:0000259" key="7">
    <source>
        <dbReference type="Pfam" id="PF00234"/>
    </source>
</evidence>
<evidence type="ECO:0000256" key="2">
    <source>
        <dbReference type="ARBA" id="ARBA00022448"/>
    </source>
</evidence>
<evidence type="ECO:0000313" key="8">
    <source>
        <dbReference type="EMBL" id="KAG5598576.1"/>
    </source>
</evidence>
<keyword evidence="4" id="KW-0446">Lipid-binding</keyword>
<reference evidence="8 9" key="1">
    <citation type="submission" date="2020-09" db="EMBL/GenBank/DDBJ databases">
        <title>De no assembly of potato wild relative species, Solanum commersonii.</title>
        <authorList>
            <person name="Cho K."/>
        </authorList>
    </citation>
    <scope>NUCLEOTIDE SEQUENCE [LARGE SCALE GENOMIC DNA]</scope>
    <source>
        <strain evidence="8">LZ3.2</strain>
        <tissue evidence="8">Leaf</tissue>
    </source>
</reference>
<evidence type="ECO:0000256" key="1">
    <source>
        <dbReference type="ARBA" id="ARBA00009748"/>
    </source>
</evidence>
<dbReference type="GO" id="GO:0006412">
    <property type="term" value="P:translation"/>
    <property type="evidence" value="ECO:0007669"/>
    <property type="project" value="InterPro"/>
</dbReference>
<dbReference type="InterPro" id="IPR012678">
    <property type="entry name" value="Ribosomal_uL23/eL15/eS24_sf"/>
</dbReference>
<dbReference type="Proteomes" id="UP000824120">
    <property type="component" value="Chromosome 6"/>
</dbReference>
<organism evidence="8 9">
    <name type="scientific">Solanum commersonii</name>
    <name type="common">Commerson's wild potato</name>
    <name type="synonym">Commerson's nightshade</name>
    <dbReference type="NCBI Taxonomy" id="4109"/>
    <lineage>
        <taxon>Eukaryota</taxon>
        <taxon>Viridiplantae</taxon>
        <taxon>Streptophyta</taxon>
        <taxon>Embryophyta</taxon>
        <taxon>Tracheophyta</taxon>
        <taxon>Spermatophyta</taxon>
        <taxon>Magnoliopsida</taxon>
        <taxon>eudicotyledons</taxon>
        <taxon>Gunneridae</taxon>
        <taxon>Pentapetalae</taxon>
        <taxon>asterids</taxon>
        <taxon>lamiids</taxon>
        <taxon>Solanales</taxon>
        <taxon>Solanaceae</taxon>
        <taxon>Solanoideae</taxon>
        <taxon>Solaneae</taxon>
        <taxon>Solanum</taxon>
    </lineage>
</organism>
<name>A0A9J5YG29_SOLCO</name>
<dbReference type="EMBL" id="JACXVP010000006">
    <property type="protein sequence ID" value="KAG5598576.1"/>
    <property type="molecule type" value="Genomic_DNA"/>
</dbReference>
<comment type="similarity">
    <text evidence="1">Belongs to the plant LTP family.</text>
</comment>
<evidence type="ECO:0000256" key="6">
    <source>
        <dbReference type="SAM" id="SignalP"/>
    </source>
</evidence>
<evidence type="ECO:0000256" key="5">
    <source>
        <dbReference type="ARBA" id="ARBA00023274"/>
    </source>
</evidence>
<sequence length="216" mass="24343">MLISKKVLLSFLLIFMVVAPASAKTRAITCDTVHKIMHPYCHGYALLGGSFPSECCNEVNSLISNITTIANRQSACSCMKLLAYTKKQVKRLASIPGKCGANLPFKIGKDVDCSKTSNVESGATRTGIKHWIKLFFGVKIIAISSHRLPKKSKRMEPYYLYDHYTRTKLFYSTSSKEIKILSSMVIHLYKTYAPNTRNETVDNQVKFNLLNNLNYE</sequence>
<keyword evidence="2" id="KW-0813">Transport</keyword>
<dbReference type="SUPFAM" id="SSF54189">
    <property type="entry name" value="Ribosomal proteins S24e, L23 and L15e"/>
    <property type="match status" value="1"/>
</dbReference>
<evidence type="ECO:0000256" key="3">
    <source>
        <dbReference type="ARBA" id="ARBA00022980"/>
    </source>
</evidence>
<dbReference type="InterPro" id="IPR016140">
    <property type="entry name" value="Bifunc_inhib/LTP/seed_store"/>
</dbReference>
<dbReference type="PRINTS" id="PR00382">
    <property type="entry name" value="LIPIDTRNSFER"/>
</dbReference>
<dbReference type="InterPro" id="IPR000528">
    <property type="entry name" value="Plant_nsLTP"/>
</dbReference>
<keyword evidence="5" id="KW-0687">Ribonucleoprotein</keyword>
<dbReference type="GO" id="GO:1990904">
    <property type="term" value="C:ribonucleoprotein complex"/>
    <property type="evidence" value="ECO:0007669"/>
    <property type="project" value="UniProtKB-KW"/>
</dbReference>
<keyword evidence="9" id="KW-1185">Reference proteome</keyword>
<dbReference type="GO" id="GO:0003735">
    <property type="term" value="F:structural constituent of ribosome"/>
    <property type="evidence" value="ECO:0007669"/>
    <property type="project" value="InterPro"/>
</dbReference>
<feature type="chain" id="PRO_5039900096" description="Bifunctional inhibitor/plant lipid transfer protein/seed storage helical domain-containing protein" evidence="6">
    <location>
        <begin position="24"/>
        <end position="216"/>
    </location>
</feature>
<dbReference type="PANTHER" id="PTHR33076">
    <property type="entry name" value="NON-SPECIFIC LIPID-TRANSFER PROTEIN 2-RELATED"/>
    <property type="match status" value="1"/>
</dbReference>
<feature type="domain" description="Bifunctional inhibitor/plant lipid transfer protein/seed storage helical" evidence="7">
    <location>
        <begin position="50"/>
        <end position="113"/>
    </location>
</feature>
<dbReference type="Gene3D" id="1.10.110.10">
    <property type="entry name" value="Plant lipid-transfer and hydrophobic proteins"/>
    <property type="match status" value="1"/>
</dbReference>
<dbReference type="GO" id="GO:0008289">
    <property type="term" value="F:lipid binding"/>
    <property type="evidence" value="ECO:0007669"/>
    <property type="project" value="UniProtKB-KW"/>
</dbReference>
<dbReference type="OrthoDB" id="1890443at2759"/>
<dbReference type="GO" id="GO:0005840">
    <property type="term" value="C:ribosome"/>
    <property type="evidence" value="ECO:0007669"/>
    <property type="project" value="UniProtKB-KW"/>
</dbReference>
<dbReference type="SUPFAM" id="SSF47699">
    <property type="entry name" value="Bifunctional inhibitor/lipid-transfer protein/seed storage 2S albumin"/>
    <property type="match status" value="1"/>
</dbReference>
<evidence type="ECO:0000313" key="9">
    <source>
        <dbReference type="Proteomes" id="UP000824120"/>
    </source>
</evidence>
<gene>
    <name evidence="8" type="ORF">H5410_029946</name>
</gene>
<dbReference type="Pfam" id="PF00234">
    <property type="entry name" value="Tryp_alpha_amyl"/>
    <property type="match status" value="1"/>
</dbReference>
<dbReference type="AlphaFoldDB" id="A0A9J5YG29"/>
<proteinExistence type="inferred from homology"/>
<feature type="signal peptide" evidence="6">
    <location>
        <begin position="1"/>
        <end position="23"/>
    </location>
</feature>
<accession>A0A9J5YG29</accession>
<dbReference type="InterPro" id="IPR036312">
    <property type="entry name" value="Bifun_inhib/LTP/seed_sf"/>
</dbReference>
<dbReference type="GO" id="GO:0006869">
    <property type="term" value="P:lipid transport"/>
    <property type="evidence" value="ECO:0007669"/>
    <property type="project" value="InterPro"/>
</dbReference>
<comment type="caution">
    <text evidence="8">The sequence shown here is derived from an EMBL/GenBank/DDBJ whole genome shotgun (WGS) entry which is preliminary data.</text>
</comment>
<protein>
    <recommendedName>
        <fullName evidence="7">Bifunctional inhibitor/plant lipid transfer protein/seed storage helical domain-containing protein</fullName>
    </recommendedName>
</protein>
<keyword evidence="6" id="KW-0732">Signal</keyword>
<dbReference type="CDD" id="cd01960">
    <property type="entry name" value="nsLTP1"/>
    <property type="match status" value="1"/>
</dbReference>
<dbReference type="GO" id="GO:0003729">
    <property type="term" value="F:mRNA binding"/>
    <property type="evidence" value="ECO:0007669"/>
    <property type="project" value="UniProtKB-ARBA"/>
</dbReference>
<keyword evidence="3" id="KW-0689">Ribosomal protein</keyword>
<evidence type="ECO:0000256" key="4">
    <source>
        <dbReference type="ARBA" id="ARBA00023121"/>
    </source>
</evidence>